<reference evidence="1 2" key="1">
    <citation type="submission" date="2020-08" db="EMBL/GenBank/DDBJ databases">
        <title>Genomic Encyclopedia of Type Strains, Phase IV (KMG-IV): sequencing the most valuable type-strain genomes for metagenomic binning, comparative biology and taxonomic classification.</title>
        <authorList>
            <person name="Goeker M."/>
        </authorList>
    </citation>
    <scope>NUCLEOTIDE SEQUENCE [LARGE SCALE GENOMIC DNA]</scope>
    <source>
        <strain evidence="1 2">DSM 4737</strain>
    </source>
</reference>
<evidence type="ECO:0000313" key="1">
    <source>
        <dbReference type="EMBL" id="MBB5745333.1"/>
    </source>
</evidence>
<comment type="caution">
    <text evidence="1">The sequence shown here is derived from an EMBL/GenBank/DDBJ whole genome shotgun (WGS) entry which is preliminary data.</text>
</comment>
<accession>A0A7W9FF96</accession>
<gene>
    <name evidence="1" type="ORF">GGR13_000905</name>
</gene>
<keyword evidence="2" id="KW-1185">Reference proteome</keyword>
<dbReference type="RefSeq" id="WP_183212224.1">
    <property type="nucleotide sequence ID" value="NZ_JACHOR010000001.1"/>
</dbReference>
<dbReference type="AlphaFoldDB" id="A0A7W9FF96"/>
<protein>
    <submittedName>
        <fullName evidence="1">Uncharacterized protein</fullName>
    </submittedName>
</protein>
<dbReference type="EMBL" id="JACHOR010000001">
    <property type="protein sequence ID" value="MBB5745333.1"/>
    <property type="molecule type" value="Genomic_DNA"/>
</dbReference>
<dbReference type="Proteomes" id="UP000545037">
    <property type="component" value="Unassembled WGS sequence"/>
</dbReference>
<evidence type="ECO:0000313" key="2">
    <source>
        <dbReference type="Proteomes" id="UP000545037"/>
    </source>
</evidence>
<name>A0A7W9FF96_9CAUL</name>
<sequence>MQLPFLIPRVERLRADGELTRLRSPTALGGLRSPIVLLARDLCTFSLFETSGLPKNRRLQAARLHARAASPYVAGGSRLIRCGTDYGVWWWDLERIAPLLASRAIASTASLRPETLAQPTGRGWRIVQLKEGFEAQYWSPAGLMASTWRADRFDQPSWSAFIRLVRGADPAPELPPIPVSLPIAPDSEAFSLVMAELSRNQVMGLAAGSAATVLAGFTVFLLGQGLALRSDVETIRDETEALRLATPRAGLTARLETDRQRLTAYRQVEERTNPLSATGAAIAIVSLYDLTPTAVEVLDGILTLTLPYAAGRRSDELVAEFEGSGYFFDVRPRSDAAGQSLIIEMQVREAAPPLSLNE</sequence>
<organism evidence="1 2">
    <name type="scientific">Brevundimonas variabilis</name>
    <dbReference type="NCBI Taxonomy" id="74312"/>
    <lineage>
        <taxon>Bacteria</taxon>
        <taxon>Pseudomonadati</taxon>
        <taxon>Pseudomonadota</taxon>
        <taxon>Alphaproteobacteria</taxon>
        <taxon>Caulobacterales</taxon>
        <taxon>Caulobacteraceae</taxon>
        <taxon>Brevundimonas</taxon>
    </lineage>
</organism>
<proteinExistence type="predicted"/>